<dbReference type="InterPro" id="IPR020103">
    <property type="entry name" value="PsdUridine_synth_cat_dom_sf"/>
</dbReference>
<evidence type="ECO:0000256" key="3">
    <source>
        <dbReference type="PIRSR" id="PIRSR606225-1"/>
    </source>
</evidence>
<dbReference type="AlphaFoldDB" id="A0A1I3UVJ0"/>
<evidence type="ECO:0000256" key="1">
    <source>
        <dbReference type="ARBA" id="ARBA00000073"/>
    </source>
</evidence>
<dbReference type="InterPro" id="IPR006224">
    <property type="entry name" value="PsdUridine_synth_RluA-like_CS"/>
</dbReference>
<dbReference type="GO" id="GO:0000455">
    <property type="term" value="P:enzyme-directed rRNA pseudouridine synthesis"/>
    <property type="evidence" value="ECO:0007669"/>
    <property type="project" value="TreeGrafter"/>
</dbReference>
<protein>
    <recommendedName>
        <fullName evidence="4">Pseudouridine synthase</fullName>
        <ecNumber evidence="4">5.4.99.-</ecNumber>
    </recommendedName>
</protein>
<evidence type="ECO:0000313" key="7">
    <source>
        <dbReference type="EMBL" id="SFJ86902.1"/>
    </source>
</evidence>
<dbReference type="Pfam" id="PF00849">
    <property type="entry name" value="PseudoU_synth_2"/>
    <property type="match status" value="1"/>
</dbReference>
<dbReference type="InterPro" id="IPR050188">
    <property type="entry name" value="RluA_PseudoU_synthase"/>
</dbReference>
<dbReference type="GO" id="GO:0003723">
    <property type="term" value="F:RNA binding"/>
    <property type="evidence" value="ECO:0007669"/>
    <property type="project" value="InterPro"/>
</dbReference>
<feature type="active site" evidence="3">
    <location>
        <position position="198"/>
    </location>
</feature>
<evidence type="ECO:0000256" key="4">
    <source>
        <dbReference type="RuleBase" id="RU362028"/>
    </source>
</evidence>
<evidence type="ECO:0000256" key="2">
    <source>
        <dbReference type="ARBA" id="ARBA00010876"/>
    </source>
</evidence>
<dbReference type="PANTHER" id="PTHR21600:SF71">
    <property type="entry name" value="PSEUDOURIDINE SYNTHASE"/>
    <property type="match status" value="1"/>
</dbReference>
<keyword evidence="4" id="KW-0413">Isomerase</keyword>
<organism evidence="7 8">
    <name type="scientific">Brevibacillus centrosporus</name>
    <dbReference type="NCBI Taxonomy" id="54910"/>
    <lineage>
        <taxon>Bacteria</taxon>
        <taxon>Bacillati</taxon>
        <taxon>Bacillota</taxon>
        <taxon>Bacilli</taxon>
        <taxon>Bacillales</taxon>
        <taxon>Paenibacillaceae</taxon>
        <taxon>Brevibacillus</taxon>
    </lineage>
</organism>
<feature type="compositionally biased region" description="Polar residues" evidence="5">
    <location>
        <begin position="111"/>
        <end position="127"/>
    </location>
</feature>
<comment type="function">
    <text evidence="4">Responsible for synthesis of pseudouridine from uracil.</text>
</comment>
<feature type="region of interest" description="Disordered" evidence="5">
    <location>
        <begin position="104"/>
        <end position="133"/>
    </location>
</feature>
<dbReference type="PANTHER" id="PTHR21600">
    <property type="entry name" value="MITOCHONDRIAL RNA PSEUDOURIDINE SYNTHASE"/>
    <property type="match status" value="1"/>
</dbReference>
<name>A0A1I3UVJ0_9BACL</name>
<dbReference type="CDD" id="cd02869">
    <property type="entry name" value="PseudoU_synth_RluA_like"/>
    <property type="match status" value="1"/>
</dbReference>
<dbReference type="PROSITE" id="PS01129">
    <property type="entry name" value="PSI_RLU"/>
    <property type="match status" value="1"/>
</dbReference>
<gene>
    <name evidence="7" type="ORF">SAMN05518846_106127</name>
</gene>
<evidence type="ECO:0000313" key="8">
    <source>
        <dbReference type="Proteomes" id="UP000198915"/>
    </source>
</evidence>
<dbReference type="Gene3D" id="3.30.2350.10">
    <property type="entry name" value="Pseudouridine synthase"/>
    <property type="match status" value="1"/>
</dbReference>
<dbReference type="STRING" id="1884381.SAMN05518846_106127"/>
<feature type="domain" description="Pseudouridine synthase RsuA/RluA-like" evidence="6">
    <location>
        <begin position="151"/>
        <end position="302"/>
    </location>
</feature>
<comment type="catalytic activity">
    <reaction evidence="1 4">
        <text>a uridine in RNA = a pseudouridine in RNA</text>
        <dbReference type="Rhea" id="RHEA:48348"/>
        <dbReference type="Rhea" id="RHEA-COMP:12068"/>
        <dbReference type="Rhea" id="RHEA-COMP:12069"/>
        <dbReference type="ChEBI" id="CHEBI:65314"/>
        <dbReference type="ChEBI" id="CHEBI:65315"/>
    </reaction>
</comment>
<reference evidence="8" key="1">
    <citation type="submission" date="2016-10" db="EMBL/GenBank/DDBJ databases">
        <authorList>
            <person name="Varghese N."/>
            <person name="Submissions S."/>
        </authorList>
    </citation>
    <scope>NUCLEOTIDE SEQUENCE [LARGE SCALE GENOMIC DNA]</scope>
    <source>
        <strain evidence="8">OK042</strain>
    </source>
</reference>
<dbReference type="EC" id="5.4.99.-" evidence="4"/>
<dbReference type="InterPro" id="IPR006145">
    <property type="entry name" value="PsdUridine_synth_RsuA/RluA"/>
</dbReference>
<accession>A0A1I3UVJ0</accession>
<dbReference type="EMBL" id="FORT01000006">
    <property type="protein sequence ID" value="SFJ86902.1"/>
    <property type="molecule type" value="Genomic_DNA"/>
</dbReference>
<dbReference type="GO" id="GO:0140098">
    <property type="term" value="F:catalytic activity, acting on RNA"/>
    <property type="evidence" value="ECO:0007669"/>
    <property type="project" value="UniProtKB-ARBA"/>
</dbReference>
<dbReference type="GO" id="GO:0009982">
    <property type="term" value="F:pseudouridine synthase activity"/>
    <property type="evidence" value="ECO:0007669"/>
    <property type="project" value="InterPro"/>
</dbReference>
<evidence type="ECO:0000259" key="6">
    <source>
        <dbReference type="Pfam" id="PF00849"/>
    </source>
</evidence>
<dbReference type="SUPFAM" id="SSF55120">
    <property type="entry name" value="Pseudouridine synthase"/>
    <property type="match status" value="1"/>
</dbReference>
<dbReference type="Proteomes" id="UP000198915">
    <property type="component" value="Unassembled WGS sequence"/>
</dbReference>
<proteinExistence type="inferred from homology"/>
<sequence length="360" mass="40083">MTYKSIDKAQGEKKACPAAIFATIGKKAGTEGFEVSRKDWIEYTVTDEDAGMNVEQIVRQKLNVSGRMMQRLTRSKGIQLNRKQPFLQRLVKAGDQVAIRIVDRQPEKTQETQGQPEASSQTRTARSTLRENKDTLPSVALPIELLYEDDHLLIANKPAGMTVHPVKQEQEGTLVDALAELFAARGESANVHSVHRLDKDTSGVILLAKSSYGHQLADRLLREGGIHREYVAVVSGVLSDERGTIEAPIGRDPKHPTKRRVAAGGDEAITHYEVIRRSSYMTMARVWLETGRTHQIRVHFEHIGHPLAGDAMYGGARGLLRRQALHASSLSFQHPLTSEKVHCVAPLPVDMKRLIRAEFE</sequence>
<dbReference type="InterPro" id="IPR006225">
    <property type="entry name" value="PsdUridine_synth_RluC/D"/>
</dbReference>
<keyword evidence="8" id="KW-1185">Reference proteome</keyword>
<dbReference type="NCBIfam" id="TIGR00005">
    <property type="entry name" value="rluA_subfam"/>
    <property type="match status" value="1"/>
</dbReference>
<evidence type="ECO:0000256" key="5">
    <source>
        <dbReference type="SAM" id="MobiDB-lite"/>
    </source>
</evidence>
<comment type="similarity">
    <text evidence="2 4">Belongs to the pseudouridine synthase RluA family.</text>
</comment>